<comment type="catalytic activity">
    <reaction evidence="15">
        <text>D-ribose + ATP = D-ribose 5-phosphate + ADP + H(+)</text>
        <dbReference type="Rhea" id="RHEA:13697"/>
        <dbReference type="ChEBI" id="CHEBI:15378"/>
        <dbReference type="ChEBI" id="CHEBI:30616"/>
        <dbReference type="ChEBI" id="CHEBI:47013"/>
        <dbReference type="ChEBI" id="CHEBI:78346"/>
        <dbReference type="ChEBI" id="CHEBI:456216"/>
        <dbReference type="EC" id="2.7.1.15"/>
    </reaction>
</comment>
<comment type="subunit">
    <text evidence="15">Homodimer.</text>
</comment>
<dbReference type="GO" id="GO:0005829">
    <property type="term" value="C:cytosol"/>
    <property type="evidence" value="ECO:0007669"/>
    <property type="project" value="TreeGrafter"/>
</dbReference>
<evidence type="ECO:0000256" key="4">
    <source>
        <dbReference type="ARBA" id="ARBA00022679"/>
    </source>
</evidence>
<feature type="binding site" evidence="15">
    <location>
        <position position="387"/>
    </location>
    <ligand>
        <name>K(+)</name>
        <dbReference type="ChEBI" id="CHEBI:29103"/>
    </ligand>
</feature>
<dbReference type="InterPro" id="IPR011611">
    <property type="entry name" value="PfkB_dom"/>
</dbReference>
<evidence type="ECO:0000256" key="3">
    <source>
        <dbReference type="ARBA" id="ARBA00016943"/>
    </source>
</evidence>
<evidence type="ECO:0000256" key="14">
    <source>
        <dbReference type="ARBA" id="ARBA00023277"/>
    </source>
</evidence>
<dbReference type="KEGG" id="pmai:CF386_10705"/>
<dbReference type="PRINTS" id="PR00990">
    <property type="entry name" value="RIBOKINASE"/>
</dbReference>
<evidence type="ECO:0000256" key="2">
    <source>
        <dbReference type="ARBA" id="ARBA00012035"/>
    </source>
</evidence>
<comment type="caution">
    <text evidence="15">Lacks conserved residue(s) required for the propagation of feature annotation.</text>
</comment>
<accession>A0A220VGR1</accession>
<keyword evidence="7 15" id="KW-0418">Kinase</keyword>
<dbReference type="EMBL" id="CP022356">
    <property type="protein sequence ID" value="ASK79519.1"/>
    <property type="molecule type" value="Genomic_DNA"/>
</dbReference>
<evidence type="ECO:0000256" key="10">
    <source>
        <dbReference type="ARBA" id="ARBA00022958"/>
    </source>
</evidence>
<dbReference type="OrthoDB" id="9776822at2"/>
<dbReference type="RefSeq" id="WP_089074427.1">
    <property type="nucleotide sequence ID" value="NZ_CBCSAM010000004.1"/>
</dbReference>
<evidence type="ECO:0000313" key="17">
    <source>
        <dbReference type="EMBL" id="ASK79519.1"/>
    </source>
</evidence>
<comment type="cofactor">
    <cofactor evidence="15">
        <name>Mg(2+)</name>
        <dbReference type="ChEBI" id="CHEBI:18420"/>
    </cofactor>
    <text evidence="15">Requires a divalent cation, most likely magnesium in vivo, as an electrophilic catalyst to aid phosphoryl group transfer. It is the chelate of the metal and the nucleotide that is the actual substrate.</text>
</comment>
<dbReference type="PROSITE" id="PS00584">
    <property type="entry name" value="PFKB_KINASES_2"/>
    <property type="match status" value="1"/>
</dbReference>
<name>A0A220VGR1_9GAMM</name>
<dbReference type="GO" id="GO:0005524">
    <property type="term" value="F:ATP binding"/>
    <property type="evidence" value="ECO:0007669"/>
    <property type="project" value="UniProtKB-UniRule"/>
</dbReference>
<evidence type="ECO:0000256" key="9">
    <source>
        <dbReference type="ARBA" id="ARBA00022842"/>
    </source>
</evidence>
<feature type="active site" description="Proton acceptor" evidence="15">
    <location>
        <position position="357"/>
    </location>
</feature>
<feature type="domain" description="HTH deoR-type" evidence="16">
    <location>
        <begin position="3"/>
        <end position="58"/>
    </location>
</feature>
<keyword evidence="12" id="KW-0238">DNA-binding</keyword>
<dbReference type="GO" id="GO:0004747">
    <property type="term" value="F:ribokinase activity"/>
    <property type="evidence" value="ECO:0007669"/>
    <property type="project" value="UniProtKB-UniRule"/>
</dbReference>
<keyword evidence="14 15" id="KW-0119">Carbohydrate metabolism</keyword>
<feature type="binding site" evidence="15">
    <location>
        <position position="390"/>
    </location>
    <ligand>
        <name>K(+)</name>
        <dbReference type="ChEBI" id="CHEBI:29103"/>
    </ligand>
</feature>
<keyword evidence="4 15" id="KW-0808">Transferase</keyword>
<feature type="binding site" evidence="15">
    <location>
        <begin position="356"/>
        <end position="357"/>
    </location>
    <ligand>
        <name>ATP</name>
        <dbReference type="ChEBI" id="CHEBI:30616"/>
    </ligand>
</feature>
<dbReference type="EC" id="2.7.1.15" evidence="2 15"/>
<gene>
    <name evidence="15" type="primary">rbsK</name>
    <name evidence="17" type="ORF">CF386_10705</name>
</gene>
<comment type="similarity">
    <text evidence="1">Belongs to the carbohydrate kinase pfkB family.</text>
</comment>
<feature type="binding site" evidence="15">
    <location>
        <position position="357"/>
    </location>
    <ligand>
        <name>substrate</name>
    </ligand>
</feature>
<keyword evidence="15" id="KW-0963">Cytoplasm</keyword>
<evidence type="ECO:0000256" key="6">
    <source>
        <dbReference type="ARBA" id="ARBA00022741"/>
    </source>
</evidence>
<dbReference type="Gene3D" id="3.40.1190.20">
    <property type="match status" value="1"/>
</dbReference>
<evidence type="ECO:0000256" key="8">
    <source>
        <dbReference type="ARBA" id="ARBA00022840"/>
    </source>
</evidence>
<feature type="binding site" evidence="15">
    <location>
        <position position="392"/>
    </location>
    <ligand>
        <name>K(+)</name>
        <dbReference type="ChEBI" id="CHEBI:29103"/>
    </ligand>
</feature>
<comment type="activity regulation">
    <text evidence="15">Activated by a monovalent cation that binds near, but not in, the active site. The most likely occupant of the site in vivo is potassium. Ion binding induces a conformational change that may alter substrate affinity.</text>
</comment>
<keyword evidence="5 15" id="KW-0479">Metal-binding</keyword>
<comment type="pathway">
    <text evidence="15">Carbohydrate metabolism; D-ribose degradation; D-ribose 5-phosphate from beta-D-ribopyranose: step 2/2.</text>
</comment>
<feature type="binding site" evidence="15">
    <location>
        <position position="245"/>
    </location>
    <ligand>
        <name>substrate</name>
    </ligand>
</feature>
<evidence type="ECO:0000259" key="16">
    <source>
        <dbReference type="PROSITE" id="PS51000"/>
    </source>
</evidence>
<dbReference type="GO" id="GO:0019303">
    <property type="term" value="P:D-ribose catabolic process"/>
    <property type="evidence" value="ECO:0007669"/>
    <property type="project" value="UniProtKB-UniRule"/>
</dbReference>
<comment type="function">
    <text evidence="15">Catalyzes the phosphorylation of ribose at O-5 in a reaction requiring ATP and magnesium. The resulting D-ribose-5-phosphate can then be used either for sythesis of nucleotides, histidine, and tryptophan, or as a component of the pentose phosphate pathway.</text>
</comment>
<dbReference type="GO" id="GO:0003677">
    <property type="term" value="F:DNA binding"/>
    <property type="evidence" value="ECO:0007669"/>
    <property type="project" value="UniProtKB-KW"/>
</dbReference>
<dbReference type="SMART" id="SM00420">
    <property type="entry name" value="HTH_DEOR"/>
    <property type="match status" value="1"/>
</dbReference>
<dbReference type="UniPathway" id="UPA00916">
    <property type="reaction ID" value="UER00889"/>
</dbReference>
<dbReference type="HAMAP" id="MF_01987">
    <property type="entry name" value="Ribokinase"/>
    <property type="match status" value="1"/>
</dbReference>
<dbReference type="Proteomes" id="UP000242175">
    <property type="component" value="Chromosome small"/>
</dbReference>
<dbReference type="PANTHER" id="PTHR10584">
    <property type="entry name" value="SUGAR KINASE"/>
    <property type="match status" value="1"/>
</dbReference>
<dbReference type="PANTHER" id="PTHR10584:SF166">
    <property type="entry name" value="RIBOKINASE"/>
    <property type="match status" value="1"/>
</dbReference>
<keyword evidence="18" id="KW-1185">Reference proteome</keyword>
<dbReference type="Pfam" id="PF08220">
    <property type="entry name" value="HTH_DeoR"/>
    <property type="match status" value="1"/>
</dbReference>
<sequence length="411" mass="45842">MKKHERIKIISDQIRIKGQVSLFDLSQQFNVTIRTIRNDLKELQTKIGCEIFRGGAKKKKINYGSLYTSVYNKNFNLKINNNYLSTQNDTKSQILNSSQSNTDDYKKIFILGSFNIDICVEVDDFASIGETLAAESINYYSGGKGTNQATAASCISDKVHLTVKIGSDALSFKAQEFIKNIPLMSRTVLMDNEYSTGQAVIVSAKKAGNNKVYANLGANLHITLNEIEQDLCHLDQSDILLTQLENNFDVTKHLIQRAHNQNILVVLDPSPLNLNCIPLLQQVDIILPNQVEASKLSNIEILNYESAKEAAYKIHGMGPKHVIIKMSKDGCVYFNGEKFWIFPTYKSYVVDTCGAGDAFAGAFVGELSRGKTIKESIKFANSYASLKIERKGASNMPKRELAISRLLEKTN</sequence>
<evidence type="ECO:0000313" key="18">
    <source>
        <dbReference type="Proteomes" id="UP000242175"/>
    </source>
</evidence>
<dbReference type="AlphaFoldDB" id="A0A220VGR1"/>
<evidence type="ECO:0000256" key="7">
    <source>
        <dbReference type="ARBA" id="ARBA00022777"/>
    </source>
</evidence>
<protein>
    <recommendedName>
        <fullName evidence="3 15">Ribokinase</fullName>
        <shortName evidence="15">RK</shortName>
        <ecNumber evidence="2 15">2.7.1.15</ecNumber>
    </recommendedName>
</protein>
<evidence type="ECO:0000256" key="15">
    <source>
        <dbReference type="HAMAP-Rule" id="MF_01987"/>
    </source>
</evidence>
<dbReference type="Pfam" id="PF00294">
    <property type="entry name" value="PfkB"/>
    <property type="match status" value="1"/>
</dbReference>
<dbReference type="PROSITE" id="PS51000">
    <property type="entry name" value="HTH_DEOR_2"/>
    <property type="match status" value="1"/>
</dbReference>
<dbReference type="InterPro" id="IPR036388">
    <property type="entry name" value="WH-like_DNA-bd_sf"/>
</dbReference>
<proteinExistence type="inferred from homology"/>
<dbReference type="InterPro" id="IPR002139">
    <property type="entry name" value="Ribo/fructo_kinase"/>
</dbReference>
<dbReference type="SUPFAM" id="SSF53613">
    <property type="entry name" value="Ribokinase-like"/>
    <property type="match status" value="1"/>
</dbReference>
<evidence type="ECO:0000256" key="13">
    <source>
        <dbReference type="ARBA" id="ARBA00023163"/>
    </source>
</evidence>
<keyword evidence="8 15" id="KW-0067">ATP-binding</keyword>
<evidence type="ECO:0000256" key="1">
    <source>
        <dbReference type="ARBA" id="ARBA00005380"/>
    </source>
</evidence>
<feature type="binding site" evidence="15">
    <location>
        <position position="351"/>
    </location>
    <ligand>
        <name>K(+)</name>
        <dbReference type="ChEBI" id="CHEBI:29103"/>
    </ligand>
</feature>
<keyword evidence="6 15" id="KW-0547">Nucleotide-binding</keyword>
<comment type="similarity">
    <text evidence="15">Belongs to the carbohydrate kinase PfkB family. Ribokinase subfamily.</text>
</comment>
<reference evidence="17 18" key="1">
    <citation type="journal article" date="2016" name="Int. J. Syst. Evol. Microbiol.">
        <title>Paraphotobacterium marinum gen. nov., sp. nov., a member of the family Vibrionaceae, isolated from surface seawater.</title>
        <authorList>
            <person name="Huang Z."/>
            <person name="Dong C."/>
            <person name="Shao Z."/>
        </authorList>
    </citation>
    <scope>NUCLEOTIDE SEQUENCE [LARGE SCALE GENOMIC DNA]</scope>
    <source>
        <strain evidence="17 18">NSCS20N07D</strain>
    </source>
</reference>
<comment type="subcellular location">
    <subcellularLocation>
        <location evidence="15">Cytoplasm</location>
    </subcellularLocation>
</comment>
<evidence type="ECO:0000256" key="12">
    <source>
        <dbReference type="ARBA" id="ARBA00023125"/>
    </source>
</evidence>
<dbReference type="CDD" id="cd01174">
    <property type="entry name" value="ribokinase"/>
    <property type="match status" value="1"/>
</dbReference>
<feature type="binding site" evidence="15">
    <location>
        <position position="289"/>
    </location>
    <ligand>
        <name>ATP</name>
        <dbReference type="ChEBI" id="CHEBI:30616"/>
    </ligand>
</feature>
<feature type="binding site" evidence="15">
    <location>
        <position position="381"/>
    </location>
    <ligand>
        <name>ATP</name>
        <dbReference type="ChEBI" id="CHEBI:30616"/>
    </ligand>
</feature>
<dbReference type="GO" id="GO:0046872">
    <property type="term" value="F:metal ion binding"/>
    <property type="evidence" value="ECO:0007669"/>
    <property type="project" value="UniProtKB-KW"/>
</dbReference>
<organism evidence="17 18">
    <name type="scientific">Paraphotobacterium marinum</name>
    <dbReference type="NCBI Taxonomy" id="1755811"/>
    <lineage>
        <taxon>Bacteria</taxon>
        <taxon>Pseudomonadati</taxon>
        <taxon>Pseudomonadota</taxon>
        <taxon>Gammaproteobacteria</taxon>
        <taxon>Vibrionales</taxon>
        <taxon>Vibrionaceae</taxon>
        <taxon>Paraphotobacterium</taxon>
    </lineage>
</organism>
<dbReference type="InterPro" id="IPR011877">
    <property type="entry name" value="Ribokinase"/>
</dbReference>
<feature type="binding site" evidence="15">
    <location>
        <position position="353"/>
    </location>
    <ligand>
        <name>K(+)</name>
        <dbReference type="ChEBI" id="CHEBI:29103"/>
    </ligand>
</feature>
<keyword evidence="9 15" id="KW-0460">Magnesium</keyword>
<keyword evidence="11" id="KW-0805">Transcription regulation</keyword>
<keyword evidence="13" id="KW-0804">Transcription</keyword>
<dbReference type="GO" id="GO:0003700">
    <property type="term" value="F:DNA-binding transcription factor activity"/>
    <property type="evidence" value="ECO:0007669"/>
    <property type="project" value="InterPro"/>
</dbReference>
<dbReference type="InterPro" id="IPR001034">
    <property type="entry name" value="DeoR_HTH"/>
</dbReference>
<dbReference type="Gene3D" id="1.10.10.10">
    <property type="entry name" value="Winged helix-like DNA-binding domain superfamily/Winged helix DNA-binding domain"/>
    <property type="match status" value="1"/>
</dbReference>
<dbReference type="InterPro" id="IPR018356">
    <property type="entry name" value="Tscrpt_reg_HTH_DeoR_CS"/>
</dbReference>
<feature type="binding site" evidence="15">
    <location>
        <begin position="115"/>
        <end position="117"/>
    </location>
    <ligand>
        <name>substrate</name>
    </ligand>
</feature>
<dbReference type="SUPFAM" id="SSF46785">
    <property type="entry name" value="Winged helix' DNA-binding domain"/>
    <property type="match status" value="1"/>
</dbReference>
<evidence type="ECO:0000256" key="11">
    <source>
        <dbReference type="ARBA" id="ARBA00023015"/>
    </source>
</evidence>
<dbReference type="PROSITE" id="PS00894">
    <property type="entry name" value="HTH_DEOR_1"/>
    <property type="match status" value="1"/>
</dbReference>
<dbReference type="InterPro" id="IPR029056">
    <property type="entry name" value="Ribokinase-like"/>
</dbReference>
<feature type="binding site" evidence="15">
    <location>
        <begin position="143"/>
        <end position="147"/>
    </location>
    <ligand>
        <name>substrate</name>
    </ligand>
</feature>
<evidence type="ECO:0000256" key="5">
    <source>
        <dbReference type="ARBA" id="ARBA00022723"/>
    </source>
</evidence>
<dbReference type="InterPro" id="IPR002173">
    <property type="entry name" value="Carboh/pur_kinase_PfkB_CS"/>
</dbReference>
<dbReference type="InterPro" id="IPR036390">
    <property type="entry name" value="WH_DNA-bd_sf"/>
</dbReference>
<keyword evidence="10 15" id="KW-0630">Potassium</keyword>